<evidence type="ECO:0000256" key="7">
    <source>
        <dbReference type="SAM" id="Phobius"/>
    </source>
</evidence>
<keyword evidence="6" id="KW-0675">Receptor</keyword>
<feature type="transmembrane region" description="Helical" evidence="7">
    <location>
        <begin position="62"/>
        <end position="82"/>
    </location>
</feature>
<evidence type="ECO:0000256" key="4">
    <source>
        <dbReference type="ARBA" id="ARBA00022989"/>
    </source>
</evidence>
<feature type="transmembrane region" description="Helical" evidence="7">
    <location>
        <begin position="159"/>
        <end position="183"/>
    </location>
</feature>
<keyword evidence="3 6" id="KW-0812">Transmembrane</keyword>
<dbReference type="InterPro" id="IPR017452">
    <property type="entry name" value="GPCR_Rhodpsn_7TM"/>
</dbReference>
<dbReference type="SUPFAM" id="SSF81321">
    <property type="entry name" value="Family A G protein-coupled receptor-like"/>
    <property type="match status" value="1"/>
</dbReference>
<evidence type="ECO:0000256" key="5">
    <source>
        <dbReference type="ARBA" id="ARBA00023136"/>
    </source>
</evidence>
<evidence type="ECO:0000256" key="1">
    <source>
        <dbReference type="ARBA" id="ARBA00004651"/>
    </source>
</evidence>
<protein>
    <submittedName>
        <fullName evidence="10">Lysophosphatidic acid receptor 3-like</fullName>
    </submittedName>
</protein>
<reference evidence="10" key="1">
    <citation type="submission" date="2025-08" db="UniProtKB">
        <authorList>
            <consortium name="RefSeq"/>
        </authorList>
    </citation>
    <scope>IDENTIFICATION</scope>
</reference>
<feature type="domain" description="G-protein coupled receptors family 1 profile" evidence="8">
    <location>
        <begin position="1"/>
        <end position="217"/>
    </location>
</feature>
<keyword evidence="2" id="KW-1003">Cell membrane</keyword>
<dbReference type="Proteomes" id="UP000695022">
    <property type="component" value="Unplaced"/>
</dbReference>
<name>A0ABM1DQJ7_PRICU</name>
<keyword evidence="6" id="KW-0297">G-protein coupled receptor</keyword>
<dbReference type="GeneID" id="106805223"/>
<proteinExistence type="inferred from homology"/>
<gene>
    <name evidence="10" type="primary">LOC106805223</name>
</gene>
<evidence type="ECO:0000256" key="3">
    <source>
        <dbReference type="ARBA" id="ARBA00022692"/>
    </source>
</evidence>
<dbReference type="RefSeq" id="XP_014662218.1">
    <property type="nucleotide sequence ID" value="XM_014806732.1"/>
</dbReference>
<dbReference type="CDD" id="cd00637">
    <property type="entry name" value="7tm_classA_rhodopsin-like"/>
    <property type="match status" value="1"/>
</dbReference>
<keyword evidence="6" id="KW-0807">Transducer</keyword>
<keyword evidence="4 7" id="KW-1133">Transmembrane helix</keyword>
<evidence type="ECO:0000313" key="10">
    <source>
        <dbReference type="RefSeq" id="XP_014662218.1"/>
    </source>
</evidence>
<evidence type="ECO:0000256" key="6">
    <source>
        <dbReference type="RuleBase" id="RU000688"/>
    </source>
</evidence>
<comment type="similarity">
    <text evidence="6">Belongs to the G-protein coupled receptor 1 family.</text>
</comment>
<dbReference type="PANTHER" id="PTHR22750">
    <property type="entry name" value="G-PROTEIN COUPLED RECEPTOR"/>
    <property type="match status" value="1"/>
</dbReference>
<sequence>MKVYLTMSSLLRFRLFICYLRNGVLDVSTTASISSLLCITVDRYIAIIHPLHYPMIMTTAKANIFILISWLFSVALNIPAMVLWHNSGAPCFIEAFLNKYHLLAKCIVNFIIQCIIVIVYAKISRTILHHRRQIAAQQQTGQESQLASSVKAAIKTLKLFVLVFGAMFICITPSDVSYTYLAMARIVEAQQSYPAAWVMLCVDMLLFLNSTLNPIIYAWKYKDFRGVLVKMFTCSQGD</sequence>
<dbReference type="PRINTS" id="PR00237">
    <property type="entry name" value="GPCRRHODOPSN"/>
</dbReference>
<keyword evidence="9" id="KW-1185">Reference proteome</keyword>
<accession>A0ABM1DQJ7</accession>
<feature type="transmembrane region" description="Helical" evidence="7">
    <location>
        <begin position="102"/>
        <end position="123"/>
    </location>
</feature>
<feature type="transmembrane region" description="Helical" evidence="7">
    <location>
        <begin position="195"/>
        <end position="219"/>
    </location>
</feature>
<evidence type="ECO:0000256" key="2">
    <source>
        <dbReference type="ARBA" id="ARBA00022475"/>
    </source>
</evidence>
<organism evidence="9 10">
    <name type="scientific">Priapulus caudatus</name>
    <name type="common">Priapulid worm</name>
    <dbReference type="NCBI Taxonomy" id="37621"/>
    <lineage>
        <taxon>Eukaryota</taxon>
        <taxon>Metazoa</taxon>
        <taxon>Ecdysozoa</taxon>
        <taxon>Scalidophora</taxon>
        <taxon>Priapulida</taxon>
        <taxon>Priapulimorpha</taxon>
        <taxon>Priapulimorphida</taxon>
        <taxon>Priapulidae</taxon>
        <taxon>Priapulus</taxon>
    </lineage>
</organism>
<dbReference type="PROSITE" id="PS00237">
    <property type="entry name" value="G_PROTEIN_RECEP_F1_1"/>
    <property type="match status" value="1"/>
</dbReference>
<dbReference type="Gene3D" id="1.20.1070.10">
    <property type="entry name" value="Rhodopsin 7-helix transmembrane proteins"/>
    <property type="match status" value="1"/>
</dbReference>
<dbReference type="Pfam" id="PF00001">
    <property type="entry name" value="7tm_1"/>
    <property type="match status" value="1"/>
</dbReference>
<evidence type="ECO:0000313" key="9">
    <source>
        <dbReference type="Proteomes" id="UP000695022"/>
    </source>
</evidence>
<comment type="subcellular location">
    <subcellularLocation>
        <location evidence="1">Cell membrane</location>
        <topology evidence="1">Multi-pass membrane protein</topology>
    </subcellularLocation>
</comment>
<evidence type="ECO:0000259" key="8">
    <source>
        <dbReference type="PROSITE" id="PS50262"/>
    </source>
</evidence>
<keyword evidence="5 7" id="KW-0472">Membrane</keyword>
<dbReference type="PROSITE" id="PS50262">
    <property type="entry name" value="G_PROTEIN_RECEP_F1_2"/>
    <property type="match status" value="1"/>
</dbReference>
<dbReference type="InterPro" id="IPR000276">
    <property type="entry name" value="GPCR_Rhodpsn"/>
</dbReference>